<keyword evidence="3 6" id="KW-0812">Transmembrane</keyword>
<organism evidence="7 8">
    <name type="scientific">Mycobacterium gallinarum</name>
    <dbReference type="NCBI Taxonomy" id="39689"/>
    <lineage>
        <taxon>Bacteria</taxon>
        <taxon>Bacillati</taxon>
        <taxon>Actinomycetota</taxon>
        <taxon>Actinomycetes</taxon>
        <taxon>Mycobacteriales</taxon>
        <taxon>Mycobacteriaceae</taxon>
        <taxon>Mycobacterium</taxon>
    </lineage>
</organism>
<feature type="transmembrane region" description="Helical" evidence="6">
    <location>
        <begin position="421"/>
        <end position="439"/>
    </location>
</feature>
<gene>
    <name evidence="7" type="ORF">MGALJ_55040</name>
</gene>
<protein>
    <submittedName>
        <fullName evidence="7">Flippase</fullName>
    </submittedName>
</protein>
<evidence type="ECO:0000256" key="5">
    <source>
        <dbReference type="ARBA" id="ARBA00023136"/>
    </source>
</evidence>
<name>A0A9W4B8J9_9MYCO</name>
<evidence type="ECO:0000256" key="1">
    <source>
        <dbReference type="ARBA" id="ARBA00004651"/>
    </source>
</evidence>
<feature type="transmembrane region" description="Helical" evidence="6">
    <location>
        <begin position="361"/>
        <end position="385"/>
    </location>
</feature>
<comment type="subcellular location">
    <subcellularLocation>
        <location evidence="1">Cell membrane</location>
        <topology evidence="1">Multi-pass membrane protein</topology>
    </subcellularLocation>
</comment>
<dbReference type="PANTHER" id="PTHR30250">
    <property type="entry name" value="PST FAMILY PREDICTED COLANIC ACID TRANSPORTER"/>
    <property type="match status" value="1"/>
</dbReference>
<dbReference type="InterPro" id="IPR050833">
    <property type="entry name" value="Poly_Biosynth_Transport"/>
</dbReference>
<proteinExistence type="predicted"/>
<feature type="transmembrane region" description="Helical" evidence="6">
    <location>
        <begin position="391"/>
        <end position="409"/>
    </location>
</feature>
<feature type="transmembrane region" description="Helical" evidence="6">
    <location>
        <begin position="40"/>
        <end position="62"/>
    </location>
</feature>
<feature type="transmembrane region" description="Helical" evidence="6">
    <location>
        <begin position="82"/>
        <end position="107"/>
    </location>
</feature>
<feature type="transmembrane region" description="Helical" evidence="6">
    <location>
        <begin position="295"/>
        <end position="323"/>
    </location>
</feature>
<dbReference type="AlphaFoldDB" id="A0A9W4B8J9"/>
<keyword evidence="2" id="KW-1003">Cell membrane</keyword>
<feature type="transmembrane region" description="Helical" evidence="6">
    <location>
        <begin position="213"/>
        <end position="232"/>
    </location>
</feature>
<sequence>MASFLRNTILGFGSGAAVALAGFIGNAITARLLGPDQLGIFAYVVFCVTIASVVASMGINVVQQRFIPNLRAERKGDEAEGLTGALTRVSMLAAVVGGAALFAFLYWPGREATEMPSQTTQMVVFALALIWFLFWRMAEVYQFYLRGEQRFGELARISAISALLKLAVIALGAWLFGIPGALAGFIAGNLLPASRIARLLRMKPFVGQVLRGQVVKFAMASWATGVLGALVFGRTEILFLEHYTGLSAVGYFTAAVTVAEMAVQLPPLLLSALLPRFSEQHGLGAQDDMQRLYRTMTALIAMLIVPLCAGLAAIAPVLVPLLFGDEFRGAVPVASVLLIAAAISSLGVTTLYLLQSIGKAGFLLMSNGVGLIGTIVLGFILVPHFGLIGAAWSRGLVQVSVVLIETWYVTRKLEISPPYRALGAIALASVAQAAVAYVLCLEFGGLVALLIAIPAAMITYLVALRILTVTRIVDPGLRDRLIAKAPQRMRPVISRIL</sequence>
<dbReference type="Pfam" id="PF13440">
    <property type="entry name" value="Polysacc_synt_3"/>
    <property type="match status" value="1"/>
</dbReference>
<evidence type="ECO:0000256" key="4">
    <source>
        <dbReference type="ARBA" id="ARBA00022989"/>
    </source>
</evidence>
<dbReference type="EMBL" id="AP022601">
    <property type="protein sequence ID" value="BBY95835.1"/>
    <property type="molecule type" value="Genomic_DNA"/>
</dbReference>
<dbReference type="Proteomes" id="UP000465785">
    <property type="component" value="Chromosome"/>
</dbReference>
<feature type="transmembrane region" description="Helical" evidence="6">
    <location>
        <begin position="329"/>
        <end position="354"/>
    </location>
</feature>
<keyword evidence="4 6" id="KW-1133">Transmembrane helix</keyword>
<accession>A0A9W4B8J9</accession>
<feature type="transmembrane region" description="Helical" evidence="6">
    <location>
        <begin position="119"/>
        <end position="136"/>
    </location>
</feature>
<evidence type="ECO:0000256" key="3">
    <source>
        <dbReference type="ARBA" id="ARBA00022692"/>
    </source>
</evidence>
<keyword evidence="5 6" id="KW-0472">Membrane</keyword>
<evidence type="ECO:0000256" key="2">
    <source>
        <dbReference type="ARBA" id="ARBA00022475"/>
    </source>
</evidence>
<dbReference type="KEGG" id="mgau:MGALJ_55040"/>
<dbReference type="GO" id="GO:0005886">
    <property type="term" value="C:plasma membrane"/>
    <property type="evidence" value="ECO:0007669"/>
    <property type="project" value="UniProtKB-SubCell"/>
</dbReference>
<dbReference type="RefSeq" id="WP_163735478.1">
    <property type="nucleotide sequence ID" value="NZ_AP022601.1"/>
</dbReference>
<feature type="transmembrane region" description="Helical" evidence="6">
    <location>
        <begin position="445"/>
        <end position="468"/>
    </location>
</feature>
<evidence type="ECO:0000256" key="6">
    <source>
        <dbReference type="SAM" id="Phobius"/>
    </source>
</evidence>
<reference evidence="7 8" key="1">
    <citation type="journal article" date="2019" name="Emerg. Microbes Infect.">
        <title>Comprehensive subspecies identification of 175 nontuberculous mycobacteria species based on 7547 genomic profiles.</title>
        <authorList>
            <person name="Matsumoto Y."/>
            <person name="Kinjo T."/>
            <person name="Motooka D."/>
            <person name="Nabeya D."/>
            <person name="Jung N."/>
            <person name="Uechi K."/>
            <person name="Horii T."/>
            <person name="Iida T."/>
            <person name="Fujita J."/>
            <person name="Nakamura S."/>
        </authorList>
    </citation>
    <scope>NUCLEOTIDE SEQUENCE [LARGE SCALE GENOMIC DNA]</scope>
    <source>
        <strain evidence="7 8">JCM 6399</strain>
    </source>
</reference>
<dbReference type="PANTHER" id="PTHR30250:SF11">
    <property type="entry name" value="O-ANTIGEN TRANSPORTER-RELATED"/>
    <property type="match status" value="1"/>
</dbReference>
<evidence type="ECO:0000313" key="7">
    <source>
        <dbReference type="EMBL" id="BBY95835.1"/>
    </source>
</evidence>
<feature type="transmembrane region" description="Helical" evidence="6">
    <location>
        <begin position="9"/>
        <end position="28"/>
    </location>
</feature>
<keyword evidence="8" id="KW-1185">Reference proteome</keyword>
<evidence type="ECO:0000313" key="8">
    <source>
        <dbReference type="Proteomes" id="UP000465785"/>
    </source>
</evidence>